<dbReference type="PANTHER" id="PTHR28229:SF1">
    <property type="entry name" value="TRANSLOCATION PROTEIN SEC66"/>
    <property type="match status" value="1"/>
</dbReference>
<dbReference type="AlphaFoldDB" id="A0A0U1M9F0"/>
<feature type="region of interest" description="Disordered" evidence="1">
    <location>
        <begin position="196"/>
        <end position="256"/>
    </location>
</feature>
<keyword evidence="2" id="KW-0472">Membrane</keyword>
<dbReference type="OMA" id="KPWFPAH"/>
<keyword evidence="2" id="KW-1133">Transmembrane helix</keyword>
<dbReference type="GO" id="GO:0031207">
    <property type="term" value="C:Sec62/Sec63 complex"/>
    <property type="evidence" value="ECO:0007669"/>
    <property type="project" value="InterPro"/>
</dbReference>
<feature type="compositionally biased region" description="Low complexity" evidence="1">
    <location>
        <begin position="203"/>
        <end position="224"/>
    </location>
</feature>
<evidence type="ECO:0000256" key="1">
    <source>
        <dbReference type="SAM" id="MobiDB-lite"/>
    </source>
</evidence>
<evidence type="ECO:0000256" key="2">
    <source>
        <dbReference type="SAM" id="Phobius"/>
    </source>
</evidence>
<dbReference type="Proteomes" id="UP000054383">
    <property type="component" value="Unassembled WGS sequence"/>
</dbReference>
<dbReference type="PANTHER" id="PTHR28229">
    <property type="entry name" value="TRANSLOCATION PROTEIN SEC66"/>
    <property type="match status" value="1"/>
</dbReference>
<organism evidence="3 4">
    <name type="scientific">Talaromyces islandicus</name>
    <name type="common">Penicillium islandicum</name>
    <dbReference type="NCBI Taxonomy" id="28573"/>
    <lineage>
        <taxon>Eukaryota</taxon>
        <taxon>Fungi</taxon>
        <taxon>Dikarya</taxon>
        <taxon>Ascomycota</taxon>
        <taxon>Pezizomycotina</taxon>
        <taxon>Eurotiomycetes</taxon>
        <taxon>Eurotiomycetidae</taxon>
        <taxon>Eurotiales</taxon>
        <taxon>Trichocomaceae</taxon>
        <taxon>Talaromyces</taxon>
        <taxon>Talaromyces sect. Islandici</taxon>
    </lineage>
</organism>
<dbReference type="GO" id="GO:0031204">
    <property type="term" value="P:post-translational protein targeting to membrane, translocation"/>
    <property type="evidence" value="ECO:0007669"/>
    <property type="project" value="InterPro"/>
</dbReference>
<dbReference type="STRING" id="28573.A0A0U1M9F0"/>
<dbReference type="Pfam" id="PF09802">
    <property type="entry name" value="Sec66"/>
    <property type="match status" value="1"/>
</dbReference>
<dbReference type="OrthoDB" id="73168at2759"/>
<dbReference type="EMBL" id="CVMT01000011">
    <property type="protein sequence ID" value="CRG92195.1"/>
    <property type="molecule type" value="Genomic_DNA"/>
</dbReference>
<name>A0A0U1M9F0_TALIS</name>
<proteinExistence type="predicted"/>
<accession>A0A0U1M9F0</accession>
<keyword evidence="2" id="KW-0812">Transmembrane</keyword>
<protein>
    <submittedName>
        <fullName evidence="3">Translocation protein sec66</fullName>
    </submittedName>
</protein>
<dbReference type="InterPro" id="IPR018624">
    <property type="entry name" value="Sec66"/>
</dbReference>
<evidence type="ECO:0000313" key="4">
    <source>
        <dbReference type="Proteomes" id="UP000054383"/>
    </source>
</evidence>
<reference evidence="3 4" key="1">
    <citation type="submission" date="2015-04" db="EMBL/GenBank/DDBJ databases">
        <authorList>
            <person name="Syromyatnikov M.Y."/>
            <person name="Popov V.N."/>
        </authorList>
    </citation>
    <scope>NUCLEOTIDE SEQUENCE [LARGE SCALE GENOMIC DNA]</scope>
    <source>
        <strain evidence="3">WF-38-12</strain>
    </source>
</reference>
<feature type="transmembrane region" description="Helical" evidence="2">
    <location>
        <begin position="6"/>
        <end position="28"/>
    </location>
</feature>
<sequence length="256" mass="28774">MVDWLSLAIPFAYLGILIGSLAIFSSLYRKRKAVKALSLAPWFPSHIQRDIYFSLLHIEPASSGTTKEKKVPAVPETVLKAALLRRAGEDIKRVMAIRDQKQALSLLLQRGSVGDDLWQRFQRAEKEMEDEVRDVVQEANAYYPNWGQIIFQSAREMDQNTLFRQRIDDYQSKADEERQWWDRKKASIQEGFMKELEEEEKAPAPAAAATPNKAVEAATTTTTAGVSDDDGVLVESEIPSVSSGTSSVKKKKKGKK</sequence>
<evidence type="ECO:0000313" key="3">
    <source>
        <dbReference type="EMBL" id="CRG92195.1"/>
    </source>
</evidence>
<gene>
    <name evidence="3" type="ORF">PISL3812_09251</name>
</gene>
<keyword evidence="4" id="KW-1185">Reference proteome</keyword>